<feature type="non-terminal residue" evidence="2">
    <location>
        <position position="1"/>
    </location>
</feature>
<evidence type="ECO:0000256" key="1">
    <source>
        <dbReference type="SAM" id="MobiDB-lite"/>
    </source>
</evidence>
<evidence type="ECO:0000313" key="3">
    <source>
        <dbReference type="Proteomes" id="UP000265520"/>
    </source>
</evidence>
<proteinExistence type="predicted"/>
<organism evidence="2 3">
    <name type="scientific">Trifolium medium</name>
    <dbReference type="NCBI Taxonomy" id="97028"/>
    <lineage>
        <taxon>Eukaryota</taxon>
        <taxon>Viridiplantae</taxon>
        <taxon>Streptophyta</taxon>
        <taxon>Embryophyta</taxon>
        <taxon>Tracheophyta</taxon>
        <taxon>Spermatophyta</taxon>
        <taxon>Magnoliopsida</taxon>
        <taxon>eudicotyledons</taxon>
        <taxon>Gunneridae</taxon>
        <taxon>Pentapetalae</taxon>
        <taxon>rosids</taxon>
        <taxon>fabids</taxon>
        <taxon>Fabales</taxon>
        <taxon>Fabaceae</taxon>
        <taxon>Papilionoideae</taxon>
        <taxon>50 kb inversion clade</taxon>
        <taxon>NPAAA clade</taxon>
        <taxon>Hologalegina</taxon>
        <taxon>IRL clade</taxon>
        <taxon>Trifolieae</taxon>
        <taxon>Trifolium</taxon>
    </lineage>
</organism>
<evidence type="ECO:0000313" key="2">
    <source>
        <dbReference type="EMBL" id="MCI22793.1"/>
    </source>
</evidence>
<name>A0A392QEJ8_9FABA</name>
<sequence>YQIRRLGNRQSKGKNHRNRYRESSEITTDENEQETITGRNGEGEIDGEEGGI</sequence>
<comment type="caution">
    <text evidence="2">The sequence shown here is derived from an EMBL/GenBank/DDBJ whole genome shotgun (WGS) entry which is preliminary data.</text>
</comment>
<dbReference type="EMBL" id="LXQA010132376">
    <property type="protein sequence ID" value="MCI22793.1"/>
    <property type="molecule type" value="Genomic_DNA"/>
</dbReference>
<keyword evidence="3" id="KW-1185">Reference proteome</keyword>
<accession>A0A392QEJ8</accession>
<feature type="region of interest" description="Disordered" evidence="1">
    <location>
        <begin position="1"/>
        <end position="52"/>
    </location>
</feature>
<protein>
    <submittedName>
        <fullName evidence="2">Uncharacterized protein</fullName>
    </submittedName>
</protein>
<reference evidence="2 3" key="1">
    <citation type="journal article" date="2018" name="Front. Plant Sci.">
        <title>Red Clover (Trifolium pratense) and Zigzag Clover (T. medium) - A Picture of Genomic Similarities and Differences.</title>
        <authorList>
            <person name="Dluhosova J."/>
            <person name="Istvanek J."/>
            <person name="Nedelnik J."/>
            <person name="Repkova J."/>
        </authorList>
    </citation>
    <scope>NUCLEOTIDE SEQUENCE [LARGE SCALE GENOMIC DNA]</scope>
    <source>
        <strain evidence="3">cv. 10/8</strain>
        <tissue evidence="2">Leaf</tissue>
    </source>
</reference>
<feature type="compositionally biased region" description="Acidic residues" evidence="1">
    <location>
        <begin position="43"/>
        <end position="52"/>
    </location>
</feature>
<dbReference type="AlphaFoldDB" id="A0A392QEJ8"/>
<dbReference type="Proteomes" id="UP000265520">
    <property type="component" value="Unassembled WGS sequence"/>
</dbReference>